<dbReference type="Proteomes" id="UP001165302">
    <property type="component" value="Unassembled WGS sequence"/>
</dbReference>
<proteinExistence type="predicted"/>
<name>A0ABS7Z5K9_9SPHI</name>
<accession>A0ABS7Z5K9</accession>
<reference evidence="1" key="1">
    <citation type="submission" date="2020-10" db="EMBL/GenBank/DDBJ databases">
        <authorList>
            <person name="Lu T."/>
            <person name="Wang Q."/>
            <person name="Han X."/>
        </authorList>
    </citation>
    <scope>NUCLEOTIDE SEQUENCE</scope>
    <source>
        <strain evidence="1">WQ 366</strain>
    </source>
</reference>
<evidence type="ECO:0000313" key="1">
    <source>
        <dbReference type="EMBL" id="MCA5004034.1"/>
    </source>
</evidence>
<evidence type="ECO:0000313" key="2">
    <source>
        <dbReference type="Proteomes" id="UP001165302"/>
    </source>
</evidence>
<sequence>MDKHYMSLQEKLRLLASVKSVELTSEEALIYGVEYSDNIADHESLEGGEYEH</sequence>
<comment type="caution">
    <text evidence="1">The sequence shown here is derived from an EMBL/GenBank/DDBJ whole genome shotgun (WGS) entry which is preliminary data.</text>
</comment>
<keyword evidence="2" id="KW-1185">Reference proteome</keyword>
<organism evidence="1 2">
    <name type="scientific">Sphingobacterium bovistauri</name>
    <dbReference type="NCBI Taxonomy" id="2781959"/>
    <lineage>
        <taxon>Bacteria</taxon>
        <taxon>Pseudomonadati</taxon>
        <taxon>Bacteroidota</taxon>
        <taxon>Sphingobacteriia</taxon>
        <taxon>Sphingobacteriales</taxon>
        <taxon>Sphingobacteriaceae</taxon>
        <taxon>Sphingobacterium</taxon>
    </lineage>
</organism>
<protein>
    <submittedName>
        <fullName evidence="1">Uncharacterized protein</fullName>
    </submittedName>
</protein>
<dbReference type="RefSeq" id="WP_225551369.1">
    <property type="nucleotide sequence ID" value="NZ_JADEYP010000003.1"/>
</dbReference>
<gene>
    <name evidence="1" type="ORF">IPZ78_02570</name>
</gene>
<dbReference type="EMBL" id="JADEYP010000003">
    <property type="protein sequence ID" value="MCA5004034.1"/>
    <property type="molecule type" value="Genomic_DNA"/>
</dbReference>